<accession>A0A1U7SXT8</accession>
<dbReference type="OrthoDB" id="376826at2759"/>
<comment type="subcellular location">
    <subcellularLocation>
        <location evidence="1">Lipid droplet</location>
    </subcellularLocation>
</comment>
<sequence length="156" mass="17157">MEAVKPGVDQKLLEGQEMLHQMWLSWSQKQLPGTEKDPAQPEQVESRALAMFRDIARQLQATCASLGASLQGLPAHVKDQAQQAGRQAEALQATFSGVHSFQDLSSSILTQSREQVAKAREALDRMVEHVAQNTPVMWLVGPFAPGIAEKALEEKK</sequence>
<evidence type="ECO:0000313" key="4">
    <source>
        <dbReference type="Proteomes" id="UP000189704"/>
    </source>
</evidence>
<dbReference type="GO" id="GO:0005811">
    <property type="term" value="C:lipid droplet"/>
    <property type="evidence" value="ECO:0007669"/>
    <property type="project" value="UniProtKB-SubCell"/>
</dbReference>
<dbReference type="GO" id="GO:0010890">
    <property type="term" value="P:positive regulation of triglyceride storage"/>
    <property type="evidence" value="ECO:0007669"/>
    <property type="project" value="TreeGrafter"/>
</dbReference>
<name>A0A1U7SXT8_CARSF</name>
<dbReference type="AlphaFoldDB" id="A0A1U7SXT8"/>
<protein>
    <submittedName>
        <fullName evidence="5">Perilipin-3-like</fullName>
    </submittedName>
</protein>
<dbReference type="KEGG" id="csyr:103252160"/>
<proteinExistence type="inferred from homology"/>
<dbReference type="Pfam" id="PF03036">
    <property type="entry name" value="Perilipin"/>
    <property type="match status" value="1"/>
</dbReference>
<organism evidence="4 5">
    <name type="scientific">Carlito syrichta</name>
    <name type="common">Philippine tarsier</name>
    <name type="synonym">Tarsius syrichta</name>
    <dbReference type="NCBI Taxonomy" id="1868482"/>
    <lineage>
        <taxon>Eukaryota</taxon>
        <taxon>Metazoa</taxon>
        <taxon>Chordata</taxon>
        <taxon>Craniata</taxon>
        <taxon>Vertebrata</taxon>
        <taxon>Euteleostomi</taxon>
        <taxon>Mammalia</taxon>
        <taxon>Eutheria</taxon>
        <taxon>Euarchontoglires</taxon>
        <taxon>Primates</taxon>
        <taxon>Haplorrhini</taxon>
        <taxon>Tarsiiformes</taxon>
        <taxon>Tarsiidae</taxon>
        <taxon>Carlito</taxon>
    </lineage>
</organism>
<dbReference type="GeneID" id="103252160"/>
<dbReference type="GO" id="GO:0005829">
    <property type="term" value="C:cytosol"/>
    <property type="evidence" value="ECO:0007669"/>
    <property type="project" value="TreeGrafter"/>
</dbReference>
<keyword evidence="4" id="KW-1185">Reference proteome</keyword>
<dbReference type="GO" id="GO:0019915">
    <property type="term" value="P:lipid storage"/>
    <property type="evidence" value="ECO:0007669"/>
    <property type="project" value="TreeGrafter"/>
</dbReference>
<dbReference type="RefSeq" id="XP_008048973.1">
    <property type="nucleotide sequence ID" value="XM_008050782.1"/>
</dbReference>
<comment type="similarity">
    <text evidence="2">Belongs to the perilipin family.</text>
</comment>
<dbReference type="PANTHER" id="PTHR14024">
    <property type="entry name" value="PERILIPIN"/>
    <property type="match status" value="1"/>
</dbReference>
<dbReference type="SUPFAM" id="SSF109775">
    <property type="entry name" value="Mannose-6-phosphate receptor binding protein 1 (Tip47), C-terminal domain"/>
    <property type="match status" value="1"/>
</dbReference>
<reference evidence="5" key="1">
    <citation type="submission" date="2025-08" db="UniProtKB">
        <authorList>
            <consortium name="RefSeq"/>
        </authorList>
    </citation>
    <scope>IDENTIFICATION</scope>
</reference>
<dbReference type="Proteomes" id="UP000189704">
    <property type="component" value="Unplaced"/>
</dbReference>
<gene>
    <name evidence="5" type="primary">LOC103252160</name>
</gene>
<keyword evidence="3" id="KW-0551">Lipid droplet</keyword>
<dbReference type="InterPro" id="IPR004279">
    <property type="entry name" value="Perilipin"/>
</dbReference>
<dbReference type="Gene3D" id="1.20.120.340">
    <property type="entry name" value="Flagellar protein FliS"/>
    <property type="match status" value="1"/>
</dbReference>
<dbReference type="PANTHER" id="PTHR14024:SF11">
    <property type="entry name" value="PERILIPIN-3"/>
    <property type="match status" value="1"/>
</dbReference>
<feature type="non-terminal residue" evidence="5">
    <location>
        <position position="1"/>
    </location>
</feature>
<evidence type="ECO:0000256" key="2">
    <source>
        <dbReference type="ARBA" id="ARBA00006311"/>
    </source>
</evidence>
<evidence type="ECO:0000256" key="1">
    <source>
        <dbReference type="ARBA" id="ARBA00004502"/>
    </source>
</evidence>
<evidence type="ECO:0000313" key="5">
    <source>
        <dbReference type="RefSeq" id="XP_008048973.1"/>
    </source>
</evidence>
<evidence type="ECO:0000256" key="3">
    <source>
        <dbReference type="ARBA" id="ARBA00022677"/>
    </source>
</evidence>